<dbReference type="PANTHER" id="PTHR48052:SF8">
    <property type="entry name" value="LRR RECEPTOR-LIKE SERINE_THREONINE-PROTEIN KINASE FLS2"/>
    <property type="match status" value="1"/>
</dbReference>
<evidence type="ECO:0000256" key="10">
    <source>
        <dbReference type="ARBA" id="ARBA00023170"/>
    </source>
</evidence>
<dbReference type="PROSITE" id="PS51450">
    <property type="entry name" value="LRR"/>
    <property type="match status" value="1"/>
</dbReference>
<comment type="subcellular location">
    <subcellularLocation>
        <location evidence="1">Cell membrane</location>
        <topology evidence="1">Single-pass type I membrane protein</topology>
    </subcellularLocation>
</comment>
<keyword evidence="8 12" id="KW-1133">Transmembrane helix</keyword>
<dbReference type="Pfam" id="PF00560">
    <property type="entry name" value="LRR_1"/>
    <property type="match status" value="5"/>
</dbReference>
<keyword evidence="11" id="KW-0325">Glycoprotein</keyword>
<organism evidence="15 16">
    <name type="scientific">Capsicum annuum</name>
    <name type="common">Capsicum pepper</name>
    <dbReference type="NCBI Taxonomy" id="4072"/>
    <lineage>
        <taxon>Eukaryota</taxon>
        <taxon>Viridiplantae</taxon>
        <taxon>Streptophyta</taxon>
        <taxon>Embryophyta</taxon>
        <taxon>Tracheophyta</taxon>
        <taxon>Spermatophyta</taxon>
        <taxon>Magnoliopsida</taxon>
        <taxon>eudicotyledons</taxon>
        <taxon>Gunneridae</taxon>
        <taxon>Pentapetalae</taxon>
        <taxon>asterids</taxon>
        <taxon>lamiids</taxon>
        <taxon>Solanales</taxon>
        <taxon>Solanaceae</taxon>
        <taxon>Solanoideae</taxon>
        <taxon>Capsiceae</taxon>
        <taxon>Capsicum</taxon>
    </lineage>
</organism>
<sequence length="1140" mass="126888">MRVLHFLWLFLIPFCQILSGNEIFLVSSQCLDDQKALLLQLKGSLHYDSTLSNKLARWNQNTSECCKWNGVTCDGSGHVIALELDNETISSGIENSSALFSLRYLEKLNLAYNRFNVGIPVGIDNLTNLKYLNLSNAGFAGQIPMMLSRLTRLVTLDLSTLFPDVIHPLKLENPNLRHFIENSTELRELYLDGVDLSAQRSEWCQSLSSYLPNLTILSVRTSQISGPIDESLSKLQFLSIIHLDQNNLSTSVPEYFANFSNMTTLTLSSCNLQGAFPKRIFQVPVLEILDLSNNKLLGGNILNFPRNGSLRTISLSYTNFSGSLPESISNLRNLSKLDLSNCNFSEPIPSTMANLTNLVHLDFSLNNFTGSVPYLQWSKKLTYLDLSHNGLTGLLSPAHFKGLSELVYINLGNNLLNGILPSYIFELPSLQKLFLYSNQFIGPVNKFLNASSSMLDTIDLSNNLLNGSIPKSIFEVERLKVLSLSSNFFSGTVPLDLIGSLSSLTRLELSYNNLTIETGRSNSTSFTFPQMSVLKLASCRLQHFPDLKNQPRIIQLDLSDNKIKGAIPNWIWGIGEGALTHLNLSFNQLEYLEQPYSVSSNLIVFDLHSNRIKGDLPIPPSTAIFVDYSSNNFSNSIPLDIGDSIVFASFFSAANNSLTGRIPESICKANYLQVLDLSNNALSGTIPPCLLEYSTTLGVLNLGNNHLNSVIPDSFPIGCALKTLDLSRNFLKRELPKSLVNCELLEVLNVGNNNLIDRFPCMLRSSGNLRVLVMRSNHFYGKLTCDVTRNSWQNLQIIDIASNDFTGVLNAECFSNWRGMMVEDDYVETGRNHIQFQFLAQSNFYYQDTVTITIKGLELELVKILRVFTSIDFSSNRFQGVLPDTVGDLSSLYVLNLSHNALAGPIPRSIGKLQVLESLDLSSNHLSGEIPSELANLTFIASLNLSFNNLSGKIPLSNQLQTFSEDSFEGNRGLCGFPLNGSCKSNASELTPPPSFEDDTYDWQLIFMGVGYGVGAAISIGPLLFYKRGREYCDKHLERLLKLMFPTWGFTYTRYGPGKVVAVEHYEDETPDDSEDDDEGKKEASFGHYCVFCSKLDFHRKEAIHDPKCTCHMSSSPISFPHAPSSSSPLLVIYNKSFDS</sequence>
<dbReference type="FunFam" id="3.80.10.10:FF:000213">
    <property type="entry name" value="Tyrosine-sulfated glycopeptide receptor 1"/>
    <property type="match status" value="1"/>
</dbReference>
<feature type="transmembrane region" description="Helical" evidence="12">
    <location>
        <begin position="1003"/>
        <end position="1026"/>
    </location>
</feature>
<dbReference type="OMA" id="HYEDETP"/>
<dbReference type="Gene3D" id="3.80.10.10">
    <property type="entry name" value="Ribonuclease Inhibitor"/>
    <property type="match status" value="5"/>
</dbReference>
<evidence type="ECO:0000256" key="11">
    <source>
        <dbReference type="ARBA" id="ARBA00023180"/>
    </source>
</evidence>
<keyword evidence="3" id="KW-1003">Cell membrane</keyword>
<dbReference type="InterPro" id="IPR003591">
    <property type="entry name" value="Leu-rich_rpt_typical-subtyp"/>
</dbReference>
<evidence type="ECO:0000256" key="5">
    <source>
        <dbReference type="ARBA" id="ARBA00022692"/>
    </source>
</evidence>
<dbReference type="GO" id="GO:0005886">
    <property type="term" value="C:plasma membrane"/>
    <property type="evidence" value="ECO:0007669"/>
    <property type="project" value="UniProtKB-SubCell"/>
</dbReference>
<keyword evidence="10" id="KW-0675">Receptor</keyword>
<dbReference type="GO" id="GO:0050832">
    <property type="term" value="P:defense response to fungus"/>
    <property type="evidence" value="ECO:0007669"/>
    <property type="project" value="UniProtKB-ARBA"/>
</dbReference>
<accession>A0A2G2YS21</accession>
<evidence type="ECO:0000256" key="4">
    <source>
        <dbReference type="ARBA" id="ARBA00022614"/>
    </source>
</evidence>
<dbReference type="SUPFAM" id="SSF52047">
    <property type="entry name" value="RNI-like"/>
    <property type="match status" value="1"/>
</dbReference>
<dbReference type="SMART" id="SM00369">
    <property type="entry name" value="LRR_TYP"/>
    <property type="match status" value="10"/>
</dbReference>
<keyword evidence="5 12" id="KW-0812">Transmembrane</keyword>
<comment type="similarity">
    <text evidence="2">Belongs to the RLP family.</text>
</comment>
<dbReference type="STRING" id="4072.A0A2G2YS21"/>
<dbReference type="Proteomes" id="UP000222542">
    <property type="component" value="Unassembled WGS sequence"/>
</dbReference>
<evidence type="ECO:0000313" key="16">
    <source>
        <dbReference type="Proteomes" id="UP000222542"/>
    </source>
</evidence>
<reference evidence="15 16" key="1">
    <citation type="journal article" date="2014" name="Nat. Genet.">
        <title>Genome sequence of the hot pepper provides insights into the evolution of pungency in Capsicum species.</title>
        <authorList>
            <person name="Kim S."/>
            <person name="Park M."/>
            <person name="Yeom S.I."/>
            <person name="Kim Y.M."/>
            <person name="Lee J.M."/>
            <person name="Lee H.A."/>
            <person name="Seo E."/>
            <person name="Choi J."/>
            <person name="Cheong K."/>
            <person name="Kim K.T."/>
            <person name="Jung K."/>
            <person name="Lee G.W."/>
            <person name="Oh S.K."/>
            <person name="Bae C."/>
            <person name="Kim S.B."/>
            <person name="Lee H.Y."/>
            <person name="Kim S.Y."/>
            <person name="Kim M.S."/>
            <person name="Kang B.C."/>
            <person name="Jo Y.D."/>
            <person name="Yang H.B."/>
            <person name="Jeong H.J."/>
            <person name="Kang W.H."/>
            <person name="Kwon J.K."/>
            <person name="Shin C."/>
            <person name="Lim J.Y."/>
            <person name="Park J.H."/>
            <person name="Huh J.H."/>
            <person name="Kim J.S."/>
            <person name="Kim B.D."/>
            <person name="Cohen O."/>
            <person name="Paran I."/>
            <person name="Suh M.C."/>
            <person name="Lee S.B."/>
            <person name="Kim Y.K."/>
            <person name="Shin Y."/>
            <person name="Noh S.J."/>
            <person name="Park J."/>
            <person name="Seo Y.S."/>
            <person name="Kwon S.Y."/>
            <person name="Kim H.A."/>
            <person name="Park J.M."/>
            <person name="Kim H.J."/>
            <person name="Choi S.B."/>
            <person name="Bosland P.W."/>
            <person name="Reeves G."/>
            <person name="Jo S.H."/>
            <person name="Lee B.W."/>
            <person name="Cho H.T."/>
            <person name="Choi H.S."/>
            <person name="Lee M.S."/>
            <person name="Yu Y."/>
            <person name="Do Choi Y."/>
            <person name="Park B.S."/>
            <person name="van Deynze A."/>
            <person name="Ashrafi H."/>
            <person name="Hill T."/>
            <person name="Kim W.T."/>
            <person name="Pai H.S."/>
            <person name="Ahn H.K."/>
            <person name="Yeam I."/>
            <person name="Giovannoni J.J."/>
            <person name="Rose J.K."/>
            <person name="Sorensen I."/>
            <person name="Lee S.J."/>
            <person name="Kim R.W."/>
            <person name="Choi I.Y."/>
            <person name="Choi B.S."/>
            <person name="Lim J.S."/>
            <person name="Lee Y.H."/>
            <person name="Choi D."/>
        </authorList>
    </citation>
    <scope>NUCLEOTIDE SEQUENCE [LARGE SCALE GENOMIC DNA]</scope>
    <source>
        <strain evidence="16">cv. CM334</strain>
    </source>
</reference>
<dbReference type="AlphaFoldDB" id="A0A2G2YS21"/>
<evidence type="ECO:0000256" key="1">
    <source>
        <dbReference type="ARBA" id="ARBA00004251"/>
    </source>
</evidence>
<keyword evidence="7" id="KW-0677">Repeat</keyword>
<dbReference type="PRINTS" id="PR00019">
    <property type="entry name" value="LEURICHRPT"/>
</dbReference>
<feature type="signal peptide" evidence="13">
    <location>
        <begin position="1"/>
        <end position="19"/>
    </location>
</feature>
<dbReference type="Pfam" id="PF13855">
    <property type="entry name" value="LRR_8"/>
    <property type="match status" value="2"/>
</dbReference>
<evidence type="ECO:0000256" key="13">
    <source>
        <dbReference type="SAM" id="SignalP"/>
    </source>
</evidence>
<reference evidence="15 16" key="2">
    <citation type="journal article" date="2017" name="Genome Biol.">
        <title>New reference genome sequences of hot pepper reveal the massive evolution of plant disease-resistance genes by retroduplication.</title>
        <authorList>
            <person name="Kim S."/>
            <person name="Park J."/>
            <person name="Yeom S.I."/>
            <person name="Kim Y.M."/>
            <person name="Seo E."/>
            <person name="Kim K.T."/>
            <person name="Kim M.S."/>
            <person name="Lee J.M."/>
            <person name="Cheong K."/>
            <person name="Shin H.S."/>
            <person name="Kim S.B."/>
            <person name="Han K."/>
            <person name="Lee J."/>
            <person name="Park M."/>
            <person name="Lee H.A."/>
            <person name="Lee H.Y."/>
            <person name="Lee Y."/>
            <person name="Oh S."/>
            <person name="Lee J.H."/>
            <person name="Choi E."/>
            <person name="Choi E."/>
            <person name="Lee S.E."/>
            <person name="Jeon J."/>
            <person name="Kim H."/>
            <person name="Choi G."/>
            <person name="Song H."/>
            <person name="Lee J."/>
            <person name="Lee S.C."/>
            <person name="Kwon J.K."/>
            <person name="Lee H.Y."/>
            <person name="Koo N."/>
            <person name="Hong Y."/>
            <person name="Kim R.W."/>
            <person name="Kang W.H."/>
            <person name="Huh J.H."/>
            <person name="Kang B.C."/>
            <person name="Yang T.J."/>
            <person name="Lee Y.H."/>
            <person name="Bennetzen J.L."/>
            <person name="Choi D."/>
        </authorList>
    </citation>
    <scope>NUCLEOTIDE SEQUENCE [LARGE SCALE GENOMIC DNA]</scope>
    <source>
        <strain evidence="16">cv. CM334</strain>
    </source>
</reference>
<gene>
    <name evidence="15" type="ORF">T459_23250</name>
</gene>
<name>A0A2G2YS21_CAPAN</name>
<evidence type="ECO:0000256" key="7">
    <source>
        <dbReference type="ARBA" id="ARBA00022737"/>
    </source>
</evidence>
<feature type="domain" description="Leucine-rich repeat-containing N-terminal plant-type" evidence="14">
    <location>
        <begin position="32"/>
        <end position="74"/>
    </location>
</feature>
<dbReference type="Gramene" id="PHT72465">
    <property type="protein sequence ID" value="PHT72465"/>
    <property type="gene ID" value="T459_23250"/>
</dbReference>
<evidence type="ECO:0000313" key="15">
    <source>
        <dbReference type="EMBL" id="PHT72465.1"/>
    </source>
</evidence>
<evidence type="ECO:0000256" key="6">
    <source>
        <dbReference type="ARBA" id="ARBA00022729"/>
    </source>
</evidence>
<evidence type="ECO:0000256" key="12">
    <source>
        <dbReference type="SAM" id="Phobius"/>
    </source>
</evidence>
<evidence type="ECO:0000256" key="3">
    <source>
        <dbReference type="ARBA" id="ARBA00022475"/>
    </source>
</evidence>
<evidence type="ECO:0000256" key="2">
    <source>
        <dbReference type="ARBA" id="ARBA00009592"/>
    </source>
</evidence>
<evidence type="ECO:0000256" key="8">
    <source>
        <dbReference type="ARBA" id="ARBA00022989"/>
    </source>
</evidence>
<evidence type="ECO:0000259" key="14">
    <source>
        <dbReference type="Pfam" id="PF08263"/>
    </source>
</evidence>
<comment type="caution">
    <text evidence="15">The sequence shown here is derived from an EMBL/GenBank/DDBJ whole genome shotgun (WGS) entry which is preliminary data.</text>
</comment>
<keyword evidence="6 13" id="KW-0732">Signal</keyword>
<feature type="chain" id="PRO_5013653118" description="Leucine-rich repeat-containing N-terminal plant-type domain-containing protein" evidence="13">
    <location>
        <begin position="20"/>
        <end position="1140"/>
    </location>
</feature>
<dbReference type="InterPro" id="IPR013210">
    <property type="entry name" value="LRR_N_plant-typ"/>
</dbReference>
<evidence type="ECO:0000256" key="9">
    <source>
        <dbReference type="ARBA" id="ARBA00023136"/>
    </source>
</evidence>
<keyword evidence="16" id="KW-1185">Reference proteome</keyword>
<dbReference type="SUPFAM" id="SSF52058">
    <property type="entry name" value="L domain-like"/>
    <property type="match status" value="2"/>
</dbReference>
<dbReference type="PANTHER" id="PTHR48052">
    <property type="entry name" value="UNNAMED PRODUCT"/>
    <property type="match status" value="1"/>
</dbReference>
<keyword evidence="4" id="KW-0433">Leucine-rich repeat</keyword>
<dbReference type="InterPro" id="IPR032675">
    <property type="entry name" value="LRR_dom_sf"/>
</dbReference>
<dbReference type="FunFam" id="3.80.10.10:FF:000041">
    <property type="entry name" value="LRR receptor-like serine/threonine-protein kinase ERECTA"/>
    <property type="match status" value="1"/>
</dbReference>
<dbReference type="InterPro" id="IPR001611">
    <property type="entry name" value="Leu-rich_rpt"/>
</dbReference>
<proteinExistence type="inferred from homology"/>
<dbReference type="EMBL" id="AYRZ02000009">
    <property type="protein sequence ID" value="PHT72465.1"/>
    <property type="molecule type" value="Genomic_DNA"/>
</dbReference>
<keyword evidence="9 12" id="KW-0472">Membrane</keyword>
<protein>
    <recommendedName>
        <fullName evidence="14">Leucine-rich repeat-containing N-terminal plant-type domain-containing protein</fullName>
    </recommendedName>
</protein>
<dbReference type="Pfam" id="PF08263">
    <property type="entry name" value="LRRNT_2"/>
    <property type="match status" value="1"/>
</dbReference>